<comment type="caution">
    <text evidence="1">The sequence shown here is derived from an EMBL/GenBank/DDBJ whole genome shotgun (WGS) entry which is preliminary data.</text>
</comment>
<reference evidence="2" key="3">
    <citation type="submission" date="2021-05" db="EMBL/GenBank/DDBJ databases">
        <title>Protein family content uncovers lineage relationships and bacterial pathway maintenance mechanisms in DPANN archaea.</title>
        <authorList>
            <person name="Castelle C.J."/>
            <person name="Meheust R."/>
            <person name="Jaffe A.L."/>
            <person name="Seitz K."/>
            <person name="Gong X."/>
            <person name="Baker B.J."/>
            <person name="Banfield J.F."/>
        </authorList>
    </citation>
    <scope>NUCLEOTIDE SEQUENCE</scope>
    <source>
        <strain evidence="2">RIFCSPHIGHO2_01_FULL_GW2011_AR10_43_9</strain>
    </source>
</reference>
<organism evidence="1 3">
    <name type="scientific">Candidatus Iainarchaeum sp</name>
    <dbReference type="NCBI Taxonomy" id="3101447"/>
    <lineage>
        <taxon>Archaea</taxon>
        <taxon>Candidatus Iainarchaeota</taxon>
        <taxon>Candidatus Iainarchaeia</taxon>
        <taxon>Candidatus Iainarchaeales</taxon>
        <taxon>Candidatus Iainarchaeaceae</taxon>
        <taxon>Candidatus Iainarchaeum</taxon>
    </lineage>
</organism>
<dbReference type="Proteomes" id="UP000683213">
    <property type="component" value="Unassembled WGS sequence"/>
</dbReference>
<evidence type="ECO:0000313" key="3">
    <source>
        <dbReference type="Proteomes" id="UP000577419"/>
    </source>
</evidence>
<accession>A0A7J4IT15</accession>
<name>A0A7J4IT15_9ARCH</name>
<reference evidence="3" key="1">
    <citation type="journal article" date="2020" name="bioRxiv">
        <title>A rank-normalized archaeal taxonomy based on genome phylogeny resolves widespread incomplete and uneven classifications.</title>
        <authorList>
            <person name="Rinke C."/>
            <person name="Chuvochina M."/>
            <person name="Mussig A.J."/>
            <person name="Chaumeil P.-A."/>
            <person name="Waite D.W."/>
            <person name="Whitman W.B."/>
            <person name="Parks D.H."/>
            <person name="Hugenholtz P."/>
        </authorList>
    </citation>
    <scope>NUCLEOTIDE SEQUENCE [LARGE SCALE GENOMIC DNA]</scope>
</reference>
<evidence type="ECO:0000313" key="1">
    <source>
        <dbReference type="EMBL" id="HIH07960.1"/>
    </source>
</evidence>
<dbReference type="AlphaFoldDB" id="A0A7J4IT15"/>
<dbReference type="EMBL" id="DUFG01000006">
    <property type="protein sequence ID" value="HIH07960.1"/>
    <property type="molecule type" value="Genomic_DNA"/>
</dbReference>
<protein>
    <submittedName>
        <fullName evidence="1">Uncharacterized protein</fullName>
    </submittedName>
</protein>
<dbReference type="EMBL" id="JAGVWF010000077">
    <property type="protein sequence ID" value="MBS3059769.1"/>
    <property type="molecule type" value="Genomic_DNA"/>
</dbReference>
<proteinExistence type="predicted"/>
<reference evidence="2" key="2">
    <citation type="submission" date="2021-03" db="EMBL/GenBank/DDBJ databases">
        <authorList>
            <person name="Jaffe A."/>
        </authorList>
    </citation>
    <scope>NUCLEOTIDE SEQUENCE</scope>
    <source>
        <strain evidence="2">RIFCSPHIGHO2_01_FULL_GW2011_AR10_43_9</strain>
    </source>
</reference>
<evidence type="ECO:0000313" key="2">
    <source>
        <dbReference type="EMBL" id="MBS3059769.1"/>
    </source>
</evidence>
<dbReference type="Proteomes" id="UP000577419">
    <property type="component" value="Unassembled WGS sequence"/>
</dbReference>
<gene>
    <name evidence="1" type="ORF">HA237_01170</name>
    <name evidence="2" type="ORF">J4224_05100</name>
</gene>
<sequence length="47" mass="5475">MASSKTVAIPKEEYLRLKRHEQIDVELLKSLVRSLEDIKAGRVIRVR</sequence>